<gene>
    <name evidence="1" type="ORF">KSX_17270</name>
</gene>
<name>A0A8J3I113_9CHLR</name>
<accession>A0A8J3I113</accession>
<proteinExistence type="predicted"/>
<comment type="caution">
    <text evidence="1">The sequence shown here is derived from an EMBL/GenBank/DDBJ whole genome shotgun (WGS) entry which is preliminary data.</text>
</comment>
<keyword evidence="2" id="KW-1185">Reference proteome</keyword>
<organism evidence="1 2">
    <name type="scientific">Ktedonospora formicarum</name>
    <dbReference type="NCBI Taxonomy" id="2778364"/>
    <lineage>
        <taxon>Bacteria</taxon>
        <taxon>Bacillati</taxon>
        <taxon>Chloroflexota</taxon>
        <taxon>Ktedonobacteria</taxon>
        <taxon>Ktedonobacterales</taxon>
        <taxon>Ktedonobacteraceae</taxon>
        <taxon>Ktedonospora</taxon>
    </lineage>
</organism>
<dbReference type="RefSeq" id="WP_220193029.1">
    <property type="nucleotide sequence ID" value="NZ_BNJF01000001.1"/>
</dbReference>
<dbReference type="Proteomes" id="UP000612362">
    <property type="component" value="Unassembled WGS sequence"/>
</dbReference>
<evidence type="ECO:0000313" key="2">
    <source>
        <dbReference type="Proteomes" id="UP000612362"/>
    </source>
</evidence>
<dbReference type="AlphaFoldDB" id="A0A8J3I113"/>
<sequence length="96" mass="10671">MPATISYANILHAVGQVLDQIGAKSIAIREEEDGLFVEGFNSEGQLLVQMHYDIASLYELLKTQEKQPETVSEATAEGILHRFLAQHDRELVGTVF</sequence>
<dbReference type="EMBL" id="BNJF01000001">
    <property type="protein sequence ID" value="GHO43564.1"/>
    <property type="molecule type" value="Genomic_DNA"/>
</dbReference>
<reference evidence="1" key="1">
    <citation type="submission" date="2020-10" db="EMBL/GenBank/DDBJ databases">
        <title>Taxonomic study of unclassified bacteria belonging to the class Ktedonobacteria.</title>
        <authorList>
            <person name="Yabe S."/>
            <person name="Wang C.M."/>
            <person name="Zheng Y."/>
            <person name="Sakai Y."/>
            <person name="Cavaletti L."/>
            <person name="Monciardini P."/>
            <person name="Donadio S."/>
        </authorList>
    </citation>
    <scope>NUCLEOTIDE SEQUENCE</scope>
    <source>
        <strain evidence="1">SOSP1-1</strain>
    </source>
</reference>
<protein>
    <submittedName>
        <fullName evidence="1">Uncharacterized protein</fullName>
    </submittedName>
</protein>
<evidence type="ECO:0000313" key="1">
    <source>
        <dbReference type="EMBL" id="GHO43564.1"/>
    </source>
</evidence>